<dbReference type="OrthoDB" id="7585155at2"/>
<dbReference type="RefSeq" id="WP_127745262.1">
    <property type="nucleotide sequence ID" value="NZ_SACN01000002.1"/>
</dbReference>
<accession>A0A437M0M4</accession>
<dbReference type="GO" id="GO:0055085">
    <property type="term" value="P:transmembrane transport"/>
    <property type="evidence" value="ECO:0007669"/>
    <property type="project" value="InterPro"/>
</dbReference>
<dbReference type="PROSITE" id="PS52015">
    <property type="entry name" value="TONB_CTD"/>
    <property type="match status" value="1"/>
</dbReference>
<dbReference type="Pfam" id="PF03544">
    <property type="entry name" value="TonB_C"/>
    <property type="match status" value="1"/>
</dbReference>
<evidence type="ECO:0000256" key="4">
    <source>
        <dbReference type="ARBA" id="ARBA00023136"/>
    </source>
</evidence>
<keyword evidence="4 6" id="KW-0472">Membrane</keyword>
<keyword evidence="3 6" id="KW-1133">Transmembrane helix</keyword>
<evidence type="ECO:0000313" key="8">
    <source>
        <dbReference type="EMBL" id="RVT91250.1"/>
    </source>
</evidence>
<keyword evidence="9" id="KW-1185">Reference proteome</keyword>
<evidence type="ECO:0000259" key="7">
    <source>
        <dbReference type="PROSITE" id="PS52015"/>
    </source>
</evidence>
<keyword evidence="2 6" id="KW-0812">Transmembrane</keyword>
<feature type="compositionally biased region" description="Pro residues" evidence="5">
    <location>
        <begin position="59"/>
        <end position="76"/>
    </location>
</feature>
<feature type="domain" description="TonB C-terminal" evidence="7">
    <location>
        <begin position="123"/>
        <end position="215"/>
    </location>
</feature>
<feature type="transmembrane region" description="Helical" evidence="6">
    <location>
        <begin position="14"/>
        <end position="37"/>
    </location>
</feature>
<gene>
    <name evidence="8" type="ORF">EOD43_17220</name>
</gene>
<dbReference type="GO" id="GO:0016020">
    <property type="term" value="C:membrane"/>
    <property type="evidence" value="ECO:0007669"/>
    <property type="project" value="UniProtKB-SubCell"/>
</dbReference>
<dbReference type="AlphaFoldDB" id="A0A437M0M4"/>
<dbReference type="InterPro" id="IPR037682">
    <property type="entry name" value="TonB_C"/>
</dbReference>
<name>A0A437M0M4_9SPHN</name>
<dbReference type="Proteomes" id="UP000282971">
    <property type="component" value="Unassembled WGS sequence"/>
</dbReference>
<dbReference type="InterPro" id="IPR006260">
    <property type="entry name" value="TonB/TolA_C"/>
</dbReference>
<proteinExistence type="predicted"/>
<comment type="caution">
    <text evidence="8">The sequence shown here is derived from an EMBL/GenBank/DDBJ whole genome shotgun (WGS) entry which is preliminary data.</text>
</comment>
<feature type="region of interest" description="Disordered" evidence="5">
    <location>
        <begin position="192"/>
        <end position="217"/>
    </location>
</feature>
<dbReference type="NCBIfam" id="TIGR01352">
    <property type="entry name" value="tonB_Cterm"/>
    <property type="match status" value="1"/>
</dbReference>
<protein>
    <submittedName>
        <fullName evidence="8">Energy transducer TonB</fullName>
    </submittedName>
</protein>
<evidence type="ECO:0000256" key="2">
    <source>
        <dbReference type="ARBA" id="ARBA00022692"/>
    </source>
</evidence>
<dbReference type="SUPFAM" id="SSF74653">
    <property type="entry name" value="TolA/TonB C-terminal domain"/>
    <property type="match status" value="1"/>
</dbReference>
<evidence type="ECO:0000313" key="9">
    <source>
        <dbReference type="Proteomes" id="UP000282971"/>
    </source>
</evidence>
<evidence type="ECO:0000256" key="6">
    <source>
        <dbReference type="SAM" id="Phobius"/>
    </source>
</evidence>
<dbReference type="Gene3D" id="3.30.1150.10">
    <property type="match status" value="1"/>
</dbReference>
<sequence>MAYADQPTMSPRKLVSIVAVIVLHAVIGYAFVTGLAFNVVKKVAKDLNVVDIAEEAPPPEDLPPPPPPETKVEPPPVVAPPPIVQVAPTIAPPIVSVPVAPPVVITPTAPPAPPKPAAPAVPLKPRGTPGEWVTPEDYPSADMRAGNQGTTGFRLQVGADGKVTNCEVTSSSGFPSLDTKACQMLMRRARFSPAKDSSGAGVPASYSNRVRWQVPND</sequence>
<evidence type="ECO:0000256" key="1">
    <source>
        <dbReference type="ARBA" id="ARBA00004167"/>
    </source>
</evidence>
<feature type="compositionally biased region" description="Polar residues" evidence="5">
    <location>
        <begin position="205"/>
        <end position="217"/>
    </location>
</feature>
<evidence type="ECO:0000256" key="3">
    <source>
        <dbReference type="ARBA" id="ARBA00022989"/>
    </source>
</evidence>
<organism evidence="8 9">
    <name type="scientific">Sphingomonas crocodyli</name>
    <dbReference type="NCBI Taxonomy" id="1979270"/>
    <lineage>
        <taxon>Bacteria</taxon>
        <taxon>Pseudomonadati</taxon>
        <taxon>Pseudomonadota</taxon>
        <taxon>Alphaproteobacteria</taxon>
        <taxon>Sphingomonadales</taxon>
        <taxon>Sphingomonadaceae</taxon>
        <taxon>Sphingomonas</taxon>
    </lineage>
</organism>
<reference evidence="8 9" key="1">
    <citation type="submission" date="2019-01" db="EMBL/GenBank/DDBJ databases">
        <authorList>
            <person name="Chen W.-M."/>
        </authorList>
    </citation>
    <scope>NUCLEOTIDE SEQUENCE [LARGE SCALE GENOMIC DNA]</scope>
    <source>
        <strain evidence="8 9">CCP-7</strain>
    </source>
</reference>
<dbReference type="EMBL" id="SACN01000002">
    <property type="protein sequence ID" value="RVT91250.1"/>
    <property type="molecule type" value="Genomic_DNA"/>
</dbReference>
<comment type="subcellular location">
    <subcellularLocation>
        <location evidence="1">Membrane</location>
        <topology evidence="1">Single-pass membrane protein</topology>
    </subcellularLocation>
</comment>
<evidence type="ECO:0000256" key="5">
    <source>
        <dbReference type="SAM" id="MobiDB-lite"/>
    </source>
</evidence>
<feature type="region of interest" description="Disordered" evidence="5">
    <location>
        <begin position="54"/>
        <end position="76"/>
    </location>
</feature>